<accession>A0A6F8ZEJ0</accession>
<dbReference type="EMBL" id="LR778114">
    <property type="protein sequence ID" value="CAB1128104.1"/>
    <property type="molecule type" value="Genomic_DNA"/>
</dbReference>
<dbReference type="Proteomes" id="UP000503399">
    <property type="component" value="Chromosome"/>
</dbReference>
<gene>
    <name evidence="1" type="ORF">R50_0598</name>
</gene>
<organism evidence="1 2">
    <name type="scientific">Candidatus Hydrogenisulfobacillus filiaventi</name>
    <dbReference type="NCBI Taxonomy" id="2707344"/>
    <lineage>
        <taxon>Bacteria</taxon>
        <taxon>Bacillati</taxon>
        <taxon>Bacillota</taxon>
        <taxon>Clostridia</taxon>
        <taxon>Eubacteriales</taxon>
        <taxon>Clostridiales Family XVII. Incertae Sedis</taxon>
        <taxon>Candidatus Hydrogenisulfobacillus</taxon>
    </lineage>
</organism>
<evidence type="ECO:0000313" key="2">
    <source>
        <dbReference type="Proteomes" id="UP000503399"/>
    </source>
</evidence>
<dbReference type="Pfam" id="PF02643">
    <property type="entry name" value="DUF192"/>
    <property type="match status" value="1"/>
</dbReference>
<dbReference type="KEGG" id="hfv:R50_0598"/>
<evidence type="ECO:0000313" key="1">
    <source>
        <dbReference type="EMBL" id="CAB1128104.1"/>
    </source>
</evidence>
<reference evidence="1 2" key="1">
    <citation type="submission" date="2020-02" db="EMBL/GenBank/DDBJ databases">
        <authorList>
            <person name="Hogendoorn C."/>
        </authorList>
    </citation>
    <scope>NUCLEOTIDE SEQUENCE [LARGE SCALE GENOMIC DNA]</scope>
    <source>
        <strain evidence="1">R501</strain>
    </source>
</reference>
<name>A0A6F8ZEJ0_9FIRM</name>
<keyword evidence="2" id="KW-1185">Reference proteome</keyword>
<proteinExistence type="predicted"/>
<protein>
    <recommendedName>
        <fullName evidence="3">DUF192 domain-containing protein</fullName>
    </recommendedName>
</protein>
<sequence>MRQVRLERAGESRPAVVYEAFGERLRGLMGRRRFPSGLAAVLFPHTAAIHTCWMRFAIDVAYLDREGRVLRVTPAMGPWRLGPWVQGAWWTVEAPAGTLADWRPGDRVRIRPDAVTAGGSGPGR</sequence>
<evidence type="ECO:0008006" key="3">
    <source>
        <dbReference type="Google" id="ProtNLM"/>
    </source>
</evidence>
<dbReference type="InterPro" id="IPR038695">
    <property type="entry name" value="Saro_0823-like_sf"/>
</dbReference>
<dbReference type="AlphaFoldDB" id="A0A6F8ZEJ0"/>
<dbReference type="Gene3D" id="2.60.120.1140">
    <property type="entry name" value="Protein of unknown function DUF192"/>
    <property type="match status" value="1"/>
</dbReference>
<dbReference type="InterPro" id="IPR003795">
    <property type="entry name" value="DUF192"/>
</dbReference>